<dbReference type="InterPro" id="IPR050278">
    <property type="entry name" value="Serine_Prot_S9B/DPPIV"/>
</dbReference>
<sequence>MLVKRSLLLITGLLLVHLAPAQFRSRALRWSADGNATLSTARNGISRTDVRTGTETELVSAAELTPTGTQTPITVADFSFSRDSGSVLIFTNTARVWRYNTRGDYYVYTRPTGGKPGTLRQVGAKQPSQSMLYAKLSPDGKRVAYVSKSNLFSEEIATGKTTQLTTDGTRKRINGTFDWAYEEEFGCRDGFRWSPDSKQLLYWQVDASKIRDFLMIDNTDSIYSYTIPVEYPKVGESPSPTRIGVVSATGGATKWLAIPGDPAQHYLVRAEWFPTVSAAGSELIVQQLNRKQNESILYVCQPATNRVTPIFTEKDNAWIDIKARWDRDDPTGWEWLNNGNAFLWVSEKDGWRHIYQFSRDGKTQTLLTPGNYDMAELERIDEKGGYVYFTASPDNATQRYLYRVPLAGAGKPAAGPAERLSPANQSGTHGYDVSPNGQLAMHTFTNASTPPSRSWIKLPDHSPLRAGSAASRPAQARNKNVRFFTVTTSDNVTLDGWMALPADFDSTKRYPIVFYVYGEPAAVTTSDVFSAGNNDLFTGDMQQAGYIYAALDNRGTPALKGAAWRKSIYRQIGRLNIRDQALGTRALLARHQFIDPARVAVWGWSGGGATTLNLMFQYPEIYQTGIAVSAVTNQLTYDNIYQERYMGLPQENREDFVAGSPLTHAKGLKGNLLYIHGTGDDNVHYANAEMLVNELVKNNKLFQFMAYPNRSHGISEGAGTRQHLGALYTDFLKKNCPPGAR</sequence>
<feature type="domain" description="Peptidase S9 prolyl oligopeptidase catalytic" evidence="1">
    <location>
        <begin position="542"/>
        <end position="735"/>
    </location>
</feature>
<evidence type="ECO:0000313" key="4">
    <source>
        <dbReference type="Proteomes" id="UP000606008"/>
    </source>
</evidence>
<evidence type="ECO:0000313" key="3">
    <source>
        <dbReference type="EMBL" id="NID12405.1"/>
    </source>
</evidence>
<dbReference type="Gene3D" id="2.140.10.30">
    <property type="entry name" value="Dipeptidylpeptidase IV, N-terminal domain"/>
    <property type="match status" value="1"/>
</dbReference>
<dbReference type="Proteomes" id="UP000606008">
    <property type="component" value="Unassembled WGS sequence"/>
</dbReference>
<keyword evidence="4" id="KW-1185">Reference proteome</keyword>
<dbReference type="Pfam" id="PF00326">
    <property type="entry name" value="Peptidase_S9"/>
    <property type="match status" value="1"/>
</dbReference>
<comment type="caution">
    <text evidence="3">The sequence shown here is derived from an EMBL/GenBank/DDBJ whole genome shotgun (WGS) entry which is preliminary data.</text>
</comment>
<dbReference type="InterPro" id="IPR029058">
    <property type="entry name" value="AB_hydrolase_fold"/>
</dbReference>
<organism evidence="3 4">
    <name type="scientific">Fibrivirga algicola</name>
    <dbReference type="NCBI Taxonomy" id="2950420"/>
    <lineage>
        <taxon>Bacteria</taxon>
        <taxon>Pseudomonadati</taxon>
        <taxon>Bacteroidota</taxon>
        <taxon>Cytophagia</taxon>
        <taxon>Cytophagales</taxon>
        <taxon>Spirosomataceae</taxon>
        <taxon>Fibrivirga</taxon>
    </lineage>
</organism>
<dbReference type="Gene3D" id="3.40.50.1820">
    <property type="entry name" value="alpha/beta hydrolase"/>
    <property type="match status" value="1"/>
</dbReference>
<name>A0ABX0QML7_9BACT</name>
<dbReference type="InterPro" id="IPR002469">
    <property type="entry name" value="Peptidase_S9B_N"/>
</dbReference>
<dbReference type="SUPFAM" id="SSF82171">
    <property type="entry name" value="DPP6 N-terminal domain-like"/>
    <property type="match status" value="1"/>
</dbReference>
<gene>
    <name evidence="3" type="ORF">F7231_19695</name>
</gene>
<dbReference type="RefSeq" id="WP_085413929.1">
    <property type="nucleotide sequence ID" value="NZ_WAEL01000007.1"/>
</dbReference>
<dbReference type="PANTHER" id="PTHR11731:SF193">
    <property type="entry name" value="DIPEPTIDYL PEPTIDASE 9"/>
    <property type="match status" value="1"/>
</dbReference>
<accession>A0ABX0QML7</accession>
<evidence type="ECO:0000259" key="2">
    <source>
        <dbReference type="Pfam" id="PF00930"/>
    </source>
</evidence>
<dbReference type="SUPFAM" id="SSF53474">
    <property type="entry name" value="alpha/beta-Hydrolases"/>
    <property type="match status" value="1"/>
</dbReference>
<feature type="domain" description="Dipeptidylpeptidase IV N-terminal" evidence="2">
    <location>
        <begin position="81"/>
        <end position="451"/>
    </location>
</feature>
<dbReference type="InterPro" id="IPR001375">
    <property type="entry name" value="Peptidase_S9_cat"/>
</dbReference>
<dbReference type="Pfam" id="PF00930">
    <property type="entry name" value="DPPIV_N"/>
    <property type="match status" value="1"/>
</dbReference>
<reference evidence="3" key="1">
    <citation type="submission" date="2024-05" db="EMBL/GenBank/DDBJ databases">
        <authorList>
            <person name="Jung D.-H."/>
        </authorList>
    </citation>
    <scope>NUCLEOTIDE SEQUENCE</scope>
    <source>
        <strain evidence="3">JA-25</strain>
    </source>
</reference>
<dbReference type="EMBL" id="WAEL01000007">
    <property type="protein sequence ID" value="NID12405.1"/>
    <property type="molecule type" value="Genomic_DNA"/>
</dbReference>
<protein>
    <submittedName>
        <fullName evidence="3">S9 family peptidase</fullName>
    </submittedName>
</protein>
<dbReference type="PANTHER" id="PTHR11731">
    <property type="entry name" value="PROTEASE FAMILY S9B,C DIPEPTIDYL-PEPTIDASE IV-RELATED"/>
    <property type="match status" value="1"/>
</dbReference>
<proteinExistence type="predicted"/>
<evidence type="ECO:0000259" key="1">
    <source>
        <dbReference type="Pfam" id="PF00326"/>
    </source>
</evidence>